<feature type="transmembrane region" description="Helical" evidence="5">
    <location>
        <begin position="52"/>
        <end position="76"/>
    </location>
</feature>
<dbReference type="AlphaFoldDB" id="A0A266LQG3"/>
<evidence type="ECO:0000256" key="2">
    <source>
        <dbReference type="ARBA" id="ARBA00022692"/>
    </source>
</evidence>
<evidence type="ECO:0000313" key="7">
    <source>
        <dbReference type="Proteomes" id="UP000216113"/>
    </source>
</evidence>
<comment type="subcellular location">
    <subcellularLocation>
        <location evidence="1">Membrane</location>
    </subcellularLocation>
</comment>
<comment type="caution">
    <text evidence="6">The sequence shown here is derived from an EMBL/GenBank/DDBJ whole genome shotgun (WGS) entry which is preliminary data.</text>
</comment>
<evidence type="ECO:0000313" key="6">
    <source>
        <dbReference type="EMBL" id="OZY39672.1"/>
    </source>
</evidence>
<feature type="transmembrane region" description="Helical" evidence="5">
    <location>
        <begin position="24"/>
        <end position="46"/>
    </location>
</feature>
<protein>
    <submittedName>
        <fullName evidence="6">Type VI secretion protein</fullName>
    </submittedName>
</protein>
<dbReference type="RefSeq" id="WP_081036823.1">
    <property type="nucleotide sequence ID" value="NZ_NQKL01000024.1"/>
</dbReference>
<reference evidence="6 7" key="1">
    <citation type="submission" date="2017-08" db="EMBL/GenBank/DDBJ databases">
        <title>Genomic and metabolic characterisation of spoilage-associated Pseudomonas species.</title>
        <authorList>
            <person name="Stanborough T."/>
            <person name="Fegan N."/>
            <person name="Powell S.M."/>
            <person name="Singh T."/>
            <person name="Tamplin M.L."/>
            <person name="Chandry P.S."/>
        </authorList>
    </citation>
    <scope>NUCLEOTIDE SEQUENCE [LARGE SCALE GENOMIC DNA]</scope>
    <source>
        <strain evidence="6 7">F1820</strain>
    </source>
</reference>
<dbReference type="GO" id="GO:0016020">
    <property type="term" value="C:membrane"/>
    <property type="evidence" value="ECO:0007669"/>
    <property type="project" value="UniProtKB-SubCell"/>
</dbReference>
<keyword evidence="4 5" id="KW-0472">Membrane</keyword>
<sequence>MSAVEHAPDEGEVLVLAMARPSMVGAFTLSSILISIFGPLITALVIRSLWPVGAIPLLFGISYYICSKDVYLFGVLQSAFRLRASRNRKLWGYRSYAPR</sequence>
<evidence type="ECO:0000256" key="4">
    <source>
        <dbReference type="ARBA" id="ARBA00023136"/>
    </source>
</evidence>
<organism evidence="6 7">
    <name type="scientific">Pseudomonas fragi</name>
    <dbReference type="NCBI Taxonomy" id="296"/>
    <lineage>
        <taxon>Bacteria</taxon>
        <taxon>Pseudomonadati</taxon>
        <taxon>Pseudomonadota</taxon>
        <taxon>Gammaproteobacteria</taxon>
        <taxon>Pseudomonadales</taxon>
        <taxon>Pseudomonadaceae</taxon>
        <taxon>Pseudomonas</taxon>
    </lineage>
</organism>
<evidence type="ECO:0000256" key="3">
    <source>
        <dbReference type="ARBA" id="ARBA00022989"/>
    </source>
</evidence>
<gene>
    <name evidence="6" type="ORF">CJF43_21650</name>
</gene>
<name>A0A266LQG3_PSEFR</name>
<dbReference type="Pfam" id="PF05101">
    <property type="entry name" value="VirB3"/>
    <property type="match status" value="1"/>
</dbReference>
<dbReference type="InterPro" id="IPR007792">
    <property type="entry name" value="T4SS_VirB3/TrbD/AvhB"/>
</dbReference>
<accession>A0A266LQG3</accession>
<proteinExistence type="predicted"/>
<keyword evidence="3 5" id="KW-1133">Transmembrane helix</keyword>
<dbReference type="Proteomes" id="UP000216113">
    <property type="component" value="Unassembled WGS sequence"/>
</dbReference>
<dbReference type="EMBL" id="NQKL01000024">
    <property type="protein sequence ID" value="OZY39672.1"/>
    <property type="molecule type" value="Genomic_DNA"/>
</dbReference>
<keyword evidence="2 5" id="KW-0812">Transmembrane</keyword>
<evidence type="ECO:0000256" key="1">
    <source>
        <dbReference type="ARBA" id="ARBA00004370"/>
    </source>
</evidence>
<evidence type="ECO:0000256" key="5">
    <source>
        <dbReference type="SAM" id="Phobius"/>
    </source>
</evidence>